<dbReference type="Proteomes" id="UP000024635">
    <property type="component" value="Unassembled WGS sequence"/>
</dbReference>
<sequence>MPAEPLPREMHCPKRHDCIFHERRSTVILFRLYLQNEYAPDQTGNVLGKNSRISTAHATVAPLRSINTAIKASTLTL</sequence>
<protein>
    <submittedName>
        <fullName evidence="1">Uncharacterized protein</fullName>
    </submittedName>
</protein>
<comment type="caution">
    <text evidence="1">The sequence shown here is derived from an EMBL/GenBank/DDBJ whole genome shotgun (WGS) entry which is preliminary data.</text>
</comment>
<keyword evidence="2" id="KW-1185">Reference proteome</keyword>
<name>A0A016U0T1_9BILA</name>
<dbReference type="AlphaFoldDB" id="A0A016U0T1"/>
<gene>
    <name evidence="1" type="primary">Acey_s0065.g3611</name>
    <name evidence="1" type="ORF">Y032_0065g3611</name>
</gene>
<accession>A0A016U0T1</accession>
<proteinExistence type="predicted"/>
<organism evidence="1 2">
    <name type="scientific">Ancylostoma ceylanicum</name>
    <dbReference type="NCBI Taxonomy" id="53326"/>
    <lineage>
        <taxon>Eukaryota</taxon>
        <taxon>Metazoa</taxon>
        <taxon>Ecdysozoa</taxon>
        <taxon>Nematoda</taxon>
        <taxon>Chromadorea</taxon>
        <taxon>Rhabditida</taxon>
        <taxon>Rhabditina</taxon>
        <taxon>Rhabditomorpha</taxon>
        <taxon>Strongyloidea</taxon>
        <taxon>Ancylostomatidae</taxon>
        <taxon>Ancylostomatinae</taxon>
        <taxon>Ancylostoma</taxon>
    </lineage>
</organism>
<reference evidence="2" key="1">
    <citation type="journal article" date="2015" name="Nat. Genet.">
        <title>The genome and transcriptome of the zoonotic hookworm Ancylostoma ceylanicum identify infection-specific gene families.</title>
        <authorList>
            <person name="Schwarz E.M."/>
            <person name="Hu Y."/>
            <person name="Antoshechkin I."/>
            <person name="Miller M.M."/>
            <person name="Sternberg P.W."/>
            <person name="Aroian R.V."/>
        </authorList>
    </citation>
    <scope>NUCLEOTIDE SEQUENCE</scope>
    <source>
        <strain evidence="2">HY135</strain>
    </source>
</reference>
<evidence type="ECO:0000313" key="2">
    <source>
        <dbReference type="Proteomes" id="UP000024635"/>
    </source>
</evidence>
<dbReference type="EMBL" id="JARK01001401">
    <property type="protein sequence ID" value="EYC08556.1"/>
    <property type="molecule type" value="Genomic_DNA"/>
</dbReference>
<evidence type="ECO:0000313" key="1">
    <source>
        <dbReference type="EMBL" id="EYC08556.1"/>
    </source>
</evidence>